<evidence type="ECO:0000313" key="1">
    <source>
        <dbReference type="EMBL" id="SIR74594.1"/>
    </source>
</evidence>
<dbReference type="EMBL" id="FTNK01000061">
    <property type="protein sequence ID" value="SIR74594.1"/>
    <property type="molecule type" value="Genomic_DNA"/>
</dbReference>
<organism evidence="1 2">
    <name type="scientific">Paenibacillus macquariensis</name>
    <dbReference type="NCBI Taxonomy" id="948756"/>
    <lineage>
        <taxon>Bacteria</taxon>
        <taxon>Bacillati</taxon>
        <taxon>Bacillota</taxon>
        <taxon>Bacilli</taxon>
        <taxon>Bacillales</taxon>
        <taxon>Paenibacillaceae</taxon>
        <taxon>Paenibacillus</taxon>
    </lineage>
</organism>
<comment type="caution">
    <text evidence="1">The sequence shown here is derived from an EMBL/GenBank/DDBJ whole genome shotgun (WGS) entry which is preliminary data.</text>
</comment>
<evidence type="ECO:0000313" key="2">
    <source>
        <dbReference type="Proteomes" id="UP000186666"/>
    </source>
</evidence>
<gene>
    <name evidence="1" type="ORF">SAMN05421578_16110</name>
</gene>
<protein>
    <recommendedName>
        <fullName evidence="3">Immunity protein 10</fullName>
    </recommendedName>
</protein>
<evidence type="ECO:0008006" key="3">
    <source>
        <dbReference type="Google" id="ProtNLM"/>
    </source>
</evidence>
<sequence length="132" mass="15279">MEKFNIYGVFQNNEYLMNVIVDVIDAEDQENAMDIVCEMNLGTVIFDANQNAFFHIHNGETKILNDDKIIHCEVCDPRKKIVEIPILKIPIYSSKDYEEITLNQLVRGILKEVFEKDKEFISFESIAFGVNT</sequence>
<dbReference type="Proteomes" id="UP000186666">
    <property type="component" value="Unassembled WGS sequence"/>
</dbReference>
<name>A0ABY1KF75_9BACL</name>
<accession>A0ABY1KF75</accession>
<dbReference type="RefSeq" id="WP_068583863.1">
    <property type="nucleotide sequence ID" value="NZ_FTNK01000061.1"/>
</dbReference>
<proteinExistence type="predicted"/>
<keyword evidence="2" id="KW-1185">Reference proteome</keyword>
<reference evidence="1 2" key="1">
    <citation type="submission" date="2017-01" db="EMBL/GenBank/DDBJ databases">
        <authorList>
            <person name="Varghese N."/>
            <person name="Submissions S."/>
        </authorList>
    </citation>
    <scope>NUCLEOTIDE SEQUENCE [LARGE SCALE GENOMIC DNA]</scope>
    <source>
        <strain evidence="1 2">ATCC 23464</strain>
    </source>
</reference>